<reference evidence="2" key="3">
    <citation type="submission" date="2010-07" db="EMBL/GenBank/DDBJ databases">
        <authorList>
            <person name="Genoscope - CEA"/>
        </authorList>
    </citation>
    <scope>NUCLEOTIDE SEQUENCE</scope>
    <source>
        <strain evidence="2">3As</strain>
    </source>
</reference>
<feature type="domain" description="ApeI dehydratase-like" evidence="1">
    <location>
        <begin position="10"/>
        <end position="93"/>
    </location>
</feature>
<name>D6CVA1_THIA3</name>
<evidence type="ECO:0000259" key="1">
    <source>
        <dbReference type="Pfam" id="PF22818"/>
    </source>
</evidence>
<dbReference type="Proteomes" id="UP000002372">
    <property type="component" value="Chromosome"/>
</dbReference>
<reference evidence="3 5" key="4">
    <citation type="submission" date="2015-03" db="EMBL/GenBank/DDBJ databases">
        <authorList>
            <person name="Regsiter A."/>
            <person name="william w."/>
        </authorList>
    </citation>
    <scope>NUCLEOTIDE SEQUENCE [LARGE SCALE GENOMIC DNA]</scope>
    <source>
        <strain evidence="3 5">CB1</strain>
    </source>
</reference>
<dbReference type="EMBL" id="FP475956">
    <property type="protein sequence ID" value="CAZ89220.1"/>
    <property type="molecule type" value="Genomic_DNA"/>
</dbReference>
<evidence type="ECO:0000313" key="3">
    <source>
        <dbReference type="EMBL" id="CQR35063.1"/>
    </source>
</evidence>
<evidence type="ECO:0000313" key="4">
    <source>
        <dbReference type="Proteomes" id="UP000002372"/>
    </source>
</evidence>
<protein>
    <recommendedName>
        <fullName evidence="1">ApeI dehydratase-like domain-containing protein</fullName>
    </recommendedName>
</protein>
<dbReference type="InterPro" id="IPR029069">
    <property type="entry name" value="HotDog_dom_sf"/>
</dbReference>
<reference evidence="4" key="2">
    <citation type="journal article" date="2010" name="PLoS Genet.">
        <title>Structure, function, and evolution of the Thiomonas spp. genome.</title>
        <authorList>
            <person name="Arsene-Ploetze F."/>
            <person name="Koechler S."/>
            <person name="Marchal M."/>
            <person name="Coppee J.Y."/>
            <person name="Chandler M."/>
            <person name="Bonnefoy V."/>
            <person name="Brochier-Armanet C."/>
            <person name="Barakat M."/>
            <person name="Barbe V."/>
            <person name="Battaglia-Brunet F."/>
            <person name="Bruneel O."/>
            <person name="Bryan C.G."/>
            <person name="Cleiss-Arnold J."/>
            <person name="Cruveiller S."/>
            <person name="Erhardt M."/>
            <person name="Heinrich-Salmeron A."/>
            <person name="Hommais F."/>
            <person name="Joulian C."/>
            <person name="Krin E."/>
            <person name="Lieutaud A."/>
            <person name="Lievremont D."/>
            <person name="Michel C."/>
            <person name="Muller D."/>
            <person name="Ortet P."/>
            <person name="Proux C."/>
            <person name="Siguier P."/>
            <person name="Roche D."/>
            <person name="Rouy Z."/>
            <person name="Salvignol G."/>
            <person name="Slyemi D."/>
            <person name="Talla E."/>
            <person name="Weiss S."/>
            <person name="Weissenbach J."/>
            <person name="Medigue C."/>
            <person name="Bertin P.N."/>
        </authorList>
    </citation>
    <scope>NUCLEOTIDE SEQUENCE [LARGE SCALE GENOMIC DNA]</scope>
    <source>
        <strain evidence="4">DSM 22701 / CIP 110005 / 3As</strain>
    </source>
</reference>
<sequence>MTRIENLPTYDAEHPAFAGHFPAHPIVPGVLLLDAALHHICVSHGLCASSCRVAATKFVSAVKPGEALQLRHTPDEQGGVRFSLHAGREARLAASGLIQCNAAQPTAPVDA</sequence>
<evidence type="ECO:0000313" key="5">
    <source>
        <dbReference type="Proteomes" id="UP000078599"/>
    </source>
</evidence>
<evidence type="ECO:0000313" key="2">
    <source>
        <dbReference type="EMBL" id="CAZ89220.1"/>
    </source>
</evidence>
<keyword evidence="5" id="KW-1185">Reference proteome</keyword>
<dbReference type="RefSeq" id="WP_013106505.1">
    <property type="nucleotide sequence ID" value="NC_014145.1"/>
</dbReference>
<dbReference type="GO" id="GO:0016829">
    <property type="term" value="F:lyase activity"/>
    <property type="evidence" value="ECO:0007669"/>
    <property type="project" value="UniProtKB-KW"/>
</dbReference>
<dbReference type="EMBL" id="CTRI01000027">
    <property type="protein sequence ID" value="CQR35063.1"/>
    <property type="molecule type" value="Genomic_DNA"/>
</dbReference>
<dbReference type="Proteomes" id="UP000078599">
    <property type="component" value="Unassembled WGS sequence"/>
</dbReference>
<accession>D6CVA1</accession>
<dbReference type="InterPro" id="IPR054545">
    <property type="entry name" value="ApeI-like"/>
</dbReference>
<dbReference type="eggNOG" id="COG0764">
    <property type="taxonomic scope" value="Bacteria"/>
</dbReference>
<proteinExistence type="predicted"/>
<dbReference type="KEGG" id="thi:THI_2602"/>
<dbReference type="HOGENOM" id="CLU_078912_5_2_4"/>
<dbReference type="AlphaFoldDB" id="D6CVA1"/>
<reference key="1">
    <citation type="submission" date="2009-07" db="EMBL/GenBank/DDBJ databases">
        <authorList>
            <person name="Genoscope - CEA"/>
        </authorList>
    </citation>
    <scope>NUCLEOTIDE SEQUENCE</scope>
    <source>
        <strain>3As</strain>
    </source>
</reference>
<dbReference type="Gene3D" id="3.10.129.10">
    <property type="entry name" value="Hotdog Thioesterase"/>
    <property type="match status" value="1"/>
</dbReference>
<gene>
    <name evidence="2" type="ordered locus">THI_2602</name>
    <name evidence="3" type="ORF">THICB1_50055</name>
</gene>
<dbReference type="Pfam" id="PF22818">
    <property type="entry name" value="ApeI-like"/>
    <property type="match status" value="1"/>
</dbReference>
<dbReference type="SUPFAM" id="SSF54637">
    <property type="entry name" value="Thioesterase/thiol ester dehydrase-isomerase"/>
    <property type="match status" value="1"/>
</dbReference>
<organism evidence="2 4">
    <name type="scientific">Thiomonas arsenitoxydans (strain DSM 22701 / CIP 110005 / 3As)</name>
    <dbReference type="NCBI Taxonomy" id="426114"/>
    <lineage>
        <taxon>Bacteria</taxon>
        <taxon>Pseudomonadati</taxon>
        <taxon>Pseudomonadota</taxon>
        <taxon>Betaproteobacteria</taxon>
        <taxon>Burkholderiales</taxon>
        <taxon>Thiomonas</taxon>
    </lineage>
</organism>